<organism evidence="2 3">
    <name type="scientific">Corynebacterium hadale</name>
    <dbReference type="NCBI Taxonomy" id="2026255"/>
    <lineage>
        <taxon>Bacteria</taxon>
        <taxon>Bacillati</taxon>
        <taxon>Actinomycetota</taxon>
        <taxon>Actinomycetes</taxon>
        <taxon>Mycobacteriales</taxon>
        <taxon>Corynebacteriaceae</taxon>
        <taxon>Corynebacterium</taxon>
    </lineage>
</organism>
<sequence length="194" mass="21090">MSVFRRCCRPGCGRPAVATLIYAYADSTAVVGPLAPEQDPHSWDLCERHSAHITAPVGWDMVRVEQVDITEDPADLEESEQPEATEDAAHAAFFARSLNTSLDDLDESELTALAEAVREAGEAGRVTTGLVDTSADPIEYSASHDFNDPATSNHPVHRTKRIEAHLAAHKAQRRAHLRVVPDPTENADKDSGTE</sequence>
<dbReference type="Pfam" id="PF12005">
    <property type="entry name" value="DUF3499"/>
    <property type="match status" value="2"/>
</dbReference>
<evidence type="ECO:0008006" key="4">
    <source>
        <dbReference type="Google" id="ProtNLM"/>
    </source>
</evidence>
<dbReference type="AlphaFoldDB" id="A0AB36RIN3"/>
<accession>A0AB36RIN3</accession>
<name>A0AB36RIN3_9CORY</name>
<gene>
    <name evidence="2" type="ORF">CKJ80_09130</name>
</gene>
<comment type="caution">
    <text evidence="2">The sequence shown here is derived from an EMBL/GenBank/DDBJ whole genome shotgun (WGS) entry which is preliminary data.</text>
</comment>
<reference evidence="2 3" key="1">
    <citation type="submission" date="2017-08" db="EMBL/GenBank/DDBJ databases">
        <title>Whole genome sequences of 6 clinical strains closest to Corynebacterium imitans.</title>
        <authorList>
            <person name="Bernier A.-M."/>
            <person name="Burdz T."/>
            <person name="Bernard K."/>
        </authorList>
    </citation>
    <scope>NUCLEOTIDE SEQUENCE [LARGE SCALE GENOMIC DNA]</scope>
    <source>
        <strain evidence="2 3">NML92-0415</strain>
    </source>
</reference>
<dbReference type="Proteomes" id="UP000218041">
    <property type="component" value="Unassembled WGS sequence"/>
</dbReference>
<evidence type="ECO:0000313" key="2">
    <source>
        <dbReference type="EMBL" id="PAT09874.1"/>
    </source>
</evidence>
<proteinExistence type="predicted"/>
<feature type="compositionally biased region" description="Basic residues" evidence="1">
    <location>
        <begin position="167"/>
        <end position="177"/>
    </location>
</feature>
<feature type="region of interest" description="Disordered" evidence="1">
    <location>
        <begin position="140"/>
        <end position="159"/>
    </location>
</feature>
<protein>
    <recommendedName>
        <fullName evidence="4">DUF3499 domain-containing protein</fullName>
    </recommendedName>
</protein>
<evidence type="ECO:0000256" key="1">
    <source>
        <dbReference type="SAM" id="MobiDB-lite"/>
    </source>
</evidence>
<dbReference type="InterPro" id="IPR021888">
    <property type="entry name" value="DUF3499"/>
</dbReference>
<dbReference type="RefSeq" id="WP_095555474.1">
    <property type="nucleotide sequence ID" value="NZ_NSGP01000013.1"/>
</dbReference>
<dbReference type="EMBL" id="NSGP01000013">
    <property type="protein sequence ID" value="PAT09874.1"/>
    <property type="molecule type" value="Genomic_DNA"/>
</dbReference>
<evidence type="ECO:0000313" key="3">
    <source>
        <dbReference type="Proteomes" id="UP000218041"/>
    </source>
</evidence>
<feature type="region of interest" description="Disordered" evidence="1">
    <location>
        <begin position="167"/>
        <end position="194"/>
    </location>
</feature>